<reference evidence="1" key="1">
    <citation type="journal article" date="2014" name="Front. Microbiol.">
        <title>High frequency of phylogenetically diverse reductive dehalogenase-homologous genes in deep subseafloor sedimentary metagenomes.</title>
        <authorList>
            <person name="Kawai M."/>
            <person name="Futagami T."/>
            <person name="Toyoda A."/>
            <person name="Takaki Y."/>
            <person name="Nishi S."/>
            <person name="Hori S."/>
            <person name="Arai W."/>
            <person name="Tsubouchi T."/>
            <person name="Morono Y."/>
            <person name="Uchiyama I."/>
            <person name="Ito T."/>
            <person name="Fujiyama A."/>
            <person name="Inagaki F."/>
            <person name="Takami H."/>
        </authorList>
    </citation>
    <scope>NUCLEOTIDE SEQUENCE</scope>
    <source>
        <strain evidence="1">Expedition CK06-06</strain>
    </source>
</reference>
<accession>X1A5B5</accession>
<feature type="non-terminal residue" evidence="1">
    <location>
        <position position="31"/>
    </location>
</feature>
<organism evidence="1">
    <name type="scientific">marine sediment metagenome</name>
    <dbReference type="NCBI Taxonomy" id="412755"/>
    <lineage>
        <taxon>unclassified sequences</taxon>
        <taxon>metagenomes</taxon>
        <taxon>ecological metagenomes</taxon>
    </lineage>
</organism>
<name>X1A5B5_9ZZZZ</name>
<dbReference type="EMBL" id="BART01006537">
    <property type="protein sequence ID" value="GAG65377.1"/>
    <property type="molecule type" value="Genomic_DNA"/>
</dbReference>
<sequence>MENKIKEIKKEVLSKLNMVRDLKDIEKLRVP</sequence>
<protein>
    <submittedName>
        <fullName evidence="1">Uncharacterized protein</fullName>
    </submittedName>
</protein>
<comment type="caution">
    <text evidence="1">The sequence shown here is derived from an EMBL/GenBank/DDBJ whole genome shotgun (WGS) entry which is preliminary data.</text>
</comment>
<evidence type="ECO:0000313" key="1">
    <source>
        <dbReference type="EMBL" id="GAG65377.1"/>
    </source>
</evidence>
<gene>
    <name evidence="1" type="ORF">S01H4_14916</name>
</gene>
<dbReference type="AlphaFoldDB" id="X1A5B5"/>
<proteinExistence type="predicted"/>